<dbReference type="EMBL" id="JAVRHN010000004">
    <property type="protein sequence ID" value="MDT0686180.1"/>
    <property type="molecule type" value="Genomic_DNA"/>
</dbReference>
<evidence type="ECO:0000313" key="3">
    <source>
        <dbReference type="EMBL" id="MDT0686180.1"/>
    </source>
</evidence>
<evidence type="ECO:0000259" key="2">
    <source>
        <dbReference type="Pfam" id="PF00561"/>
    </source>
</evidence>
<keyword evidence="4" id="KW-1185">Reference proteome</keyword>
<gene>
    <name evidence="3" type="ORF">RM541_07375</name>
</gene>
<dbReference type="RefSeq" id="WP_311499572.1">
    <property type="nucleotide sequence ID" value="NZ_JAVRHN010000004.1"/>
</dbReference>
<dbReference type="Gene3D" id="3.40.50.1820">
    <property type="entry name" value="alpha/beta hydrolase"/>
    <property type="match status" value="1"/>
</dbReference>
<comment type="caution">
    <text evidence="3">The sequence shown here is derived from an EMBL/GenBank/DDBJ whole genome shotgun (WGS) entry which is preliminary data.</text>
</comment>
<evidence type="ECO:0000313" key="4">
    <source>
        <dbReference type="Proteomes" id="UP001253848"/>
    </source>
</evidence>
<dbReference type="PANTHER" id="PTHR43722">
    <property type="entry name" value="PROLINE IMINOPEPTIDASE"/>
    <property type="match status" value="1"/>
</dbReference>
<dbReference type="InterPro" id="IPR005944">
    <property type="entry name" value="Pro_iminopeptidase"/>
</dbReference>
<dbReference type="PANTHER" id="PTHR43722:SF1">
    <property type="entry name" value="PROLINE IMINOPEPTIDASE"/>
    <property type="match status" value="1"/>
</dbReference>
<organism evidence="3 4">
    <name type="scientific">Autumnicola psychrophila</name>
    <dbReference type="NCBI Taxonomy" id="3075592"/>
    <lineage>
        <taxon>Bacteria</taxon>
        <taxon>Pseudomonadati</taxon>
        <taxon>Bacteroidota</taxon>
        <taxon>Flavobacteriia</taxon>
        <taxon>Flavobacteriales</taxon>
        <taxon>Flavobacteriaceae</taxon>
        <taxon>Autumnicola</taxon>
    </lineage>
</organism>
<dbReference type="PROSITE" id="PS51257">
    <property type="entry name" value="PROKAR_LIPOPROTEIN"/>
    <property type="match status" value="1"/>
</dbReference>
<dbReference type="Proteomes" id="UP001253848">
    <property type="component" value="Unassembled WGS sequence"/>
</dbReference>
<sequence>MNTRLCTFFIFLSVLSACNRTYKGEVLDGVLEVPENRNNQNSQTIELVYKVLKANTPDSTKVPIVYLQGGPGGATLIMEEYWANHPLRNDRDIVLMDQRGTGESEAICVNSGKALFTIMRQDYNIEEDFEATKVVMAACKKTIQQKGSDLAGYNSRENATDFEDLRKVLGYKKWNLFGVSYGSRLGLTIMRDFPESVRSAVLMGVFPPEFNMYGDRVRSLNGSLLGVLQSCKENKSCNKQYPNLKERLHKVLTKLQSSPLSFNYKNEPFVLNSHDAFVLLFVSLFDIHTIENIPFFIESLENGETETIIEFLKAYEHLNNLLNLPMNFSFNAYEELPFYDKENLDMAIQQSEFGFGLDYYNAVIKIMTDWHSYRASDIEKQPVISDVPTLLISGSLDPVTPPKNAIEASKKLKNSYEVTFKNESHSFFNTCLLKITENFINNPSTKPNMNCSSEIKPIEWHLSKSSQ</sequence>
<feature type="domain" description="AB hydrolase-1" evidence="2">
    <location>
        <begin position="63"/>
        <end position="428"/>
    </location>
</feature>
<dbReference type="GO" id="GO:0016787">
    <property type="term" value="F:hydrolase activity"/>
    <property type="evidence" value="ECO:0007669"/>
    <property type="project" value="UniProtKB-KW"/>
</dbReference>
<dbReference type="Pfam" id="PF00561">
    <property type="entry name" value="Abhydrolase_1"/>
    <property type="match status" value="1"/>
</dbReference>
<dbReference type="SUPFAM" id="SSF53474">
    <property type="entry name" value="alpha/beta-Hydrolases"/>
    <property type="match status" value="1"/>
</dbReference>
<reference evidence="3 4" key="1">
    <citation type="submission" date="2023-09" db="EMBL/GenBank/DDBJ databases">
        <authorList>
            <person name="Rey-Velasco X."/>
        </authorList>
    </citation>
    <scope>NUCLEOTIDE SEQUENCE [LARGE SCALE GENOMIC DNA]</scope>
    <source>
        <strain evidence="3 4">F225</strain>
    </source>
</reference>
<name>A0ABU3DR31_9FLAO</name>
<dbReference type="InterPro" id="IPR000073">
    <property type="entry name" value="AB_hydrolase_1"/>
</dbReference>
<proteinExistence type="predicted"/>
<evidence type="ECO:0000256" key="1">
    <source>
        <dbReference type="ARBA" id="ARBA00021843"/>
    </source>
</evidence>
<protein>
    <recommendedName>
        <fullName evidence="1">Proline iminopeptidase</fullName>
    </recommendedName>
</protein>
<accession>A0ABU3DR31</accession>
<keyword evidence="3" id="KW-0378">Hydrolase</keyword>
<dbReference type="InterPro" id="IPR029058">
    <property type="entry name" value="AB_hydrolase_fold"/>
</dbReference>